<protein>
    <submittedName>
        <fullName evidence="2">Uncharacterized protein</fullName>
    </submittedName>
</protein>
<proteinExistence type="predicted"/>
<feature type="region of interest" description="Disordered" evidence="1">
    <location>
        <begin position="24"/>
        <end position="44"/>
    </location>
</feature>
<accession>A0AAQ3P116</accession>
<dbReference type="EMBL" id="CP144699">
    <property type="protein sequence ID" value="WVZ18831.1"/>
    <property type="molecule type" value="Genomic_DNA"/>
</dbReference>
<sequence>MCDPHVKVPFFCCLTSLQHRSLQNNHHTQSRHKPCQSDPRPKLPRFISKPNIEEAIKNRPLSGPQHLVSTFQTRNQHLRGTKEPPRPAKIVHQYSISKRILYLHLLKQLHSMIDMPSLPQAINHTIIRNQIISKP</sequence>
<name>A0AAQ3P116_VIGMU</name>
<evidence type="ECO:0000313" key="2">
    <source>
        <dbReference type="EMBL" id="WVZ18831.1"/>
    </source>
</evidence>
<gene>
    <name evidence="2" type="ORF">V8G54_006153</name>
</gene>
<reference evidence="2 3" key="1">
    <citation type="journal article" date="2023" name="Life. Sci Alliance">
        <title>Evolutionary insights into 3D genome organization and epigenetic landscape of Vigna mungo.</title>
        <authorList>
            <person name="Junaid A."/>
            <person name="Singh B."/>
            <person name="Bhatia S."/>
        </authorList>
    </citation>
    <scope>NUCLEOTIDE SEQUENCE [LARGE SCALE GENOMIC DNA]</scope>
    <source>
        <strain evidence="2">Urdbean</strain>
    </source>
</reference>
<dbReference type="Proteomes" id="UP001374535">
    <property type="component" value="Chromosome 2"/>
</dbReference>
<dbReference type="AlphaFoldDB" id="A0AAQ3P116"/>
<keyword evidence="3" id="KW-1185">Reference proteome</keyword>
<evidence type="ECO:0000256" key="1">
    <source>
        <dbReference type="SAM" id="MobiDB-lite"/>
    </source>
</evidence>
<organism evidence="2 3">
    <name type="scientific">Vigna mungo</name>
    <name type="common">Black gram</name>
    <name type="synonym">Phaseolus mungo</name>
    <dbReference type="NCBI Taxonomy" id="3915"/>
    <lineage>
        <taxon>Eukaryota</taxon>
        <taxon>Viridiplantae</taxon>
        <taxon>Streptophyta</taxon>
        <taxon>Embryophyta</taxon>
        <taxon>Tracheophyta</taxon>
        <taxon>Spermatophyta</taxon>
        <taxon>Magnoliopsida</taxon>
        <taxon>eudicotyledons</taxon>
        <taxon>Gunneridae</taxon>
        <taxon>Pentapetalae</taxon>
        <taxon>rosids</taxon>
        <taxon>fabids</taxon>
        <taxon>Fabales</taxon>
        <taxon>Fabaceae</taxon>
        <taxon>Papilionoideae</taxon>
        <taxon>50 kb inversion clade</taxon>
        <taxon>NPAAA clade</taxon>
        <taxon>indigoferoid/millettioid clade</taxon>
        <taxon>Phaseoleae</taxon>
        <taxon>Vigna</taxon>
    </lineage>
</organism>
<evidence type="ECO:0000313" key="3">
    <source>
        <dbReference type="Proteomes" id="UP001374535"/>
    </source>
</evidence>